<keyword evidence="7" id="KW-1185">Reference proteome</keyword>
<evidence type="ECO:0000256" key="2">
    <source>
        <dbReference type="ARBA" id="ARBA00023015"/>
    </source>
</evidence>
<accession>A0ABU0HSR4</accession>
<feature type="modified residue" description="4-aspartylphosphate" evidence="4">
    <location>
        <position position="53"/>
    </location>
</feature>
<name>A0ABU0HSR4_9HYPH</name>
<organism evidence="6 7">
    <name type="scientific">Methylobacterium persicinum</name>
    <dbReference type="NCBI Taxonomy" id="374426"/>
    <lineage>
        <taxon>Bacteria</taxon>
        <taxon>Pseudomonadati</taxon>
        <taxon>Pseudomonadota</taxon>
        <taxon>Alphaproteobacteria</taxon>
        <taxon>Hyphomicrobiales</taxon>
        <taxon>Methylobacteriaceae</taxon>
        <taxon>Methylobacterium</taxon>
    </lineage>
</organism>
<keyword evidence="1 4" id="KW-0597">Phosphoprotein</keyword>
<dbReference type="InterPro" id="IPR001789">
    <property type="entry name" value="Sig_transdc_resp-reg_receiver"/>
</dbReference>
<dbReference type="PROSITE" id="PS50110">
    <property type="entry name" value="RESPONSE_REGULATORY"/>
    <property type="match status" value="2"/>
</dbReference>
<gene>
    <name evidence="6" type="ORF">QO016_004896</name>
</gene>
<comment type="caution">
    <text evidence="4">Lacks conserved residue(s) required for the propagation of feature annotation.</text>
</comment>
<dbReference type="RefSeq" id="WP_238252646.1">
    <property type="nucleotide sequence ID" value="NZ_BPQX01000058.1"/>
</dbReference>
<dbReference type="SUPFAM" id="SSF52172">
    <property type="entry name" value="CheY-like"/>
    <property type="match status" value="2"/>
</dbReference>
<keyword evidence="3" id="KW-0804">Transcription</keyword>
<evidence type="ECO:0000256" key="3">
    <source>
        <dbReference type="ARBA" id="ARBA00023163"/>
    </source>
</evidence>
<sequence>MNILIADPDEETRLTLLEAIVAVLPNASVRVVINGFELQRAIAEISPDILFIDTILPGTNADMITTWRTTSGVHSVIVLVADLLVARWSAIARRLHAYDVLLKPLGQRNVRHVLQAAAFLCRDLTLLFVEPGSKTRQVAQHIFAATSFRFRVIEAKDGRSAVKAAATQPIDLVVIGPSIPDMPPSEVACRIDAHGTSARIVMVVGRNDDTSASKLSLFGANTFLRLPFTPTDIDRVVYETYGLWQPYLLEALRKEDDRHEDGVAAASIAR</sequence>
<dbReference type="PANTHER" id="PTHR44591:SF3">
    <property type="entry name" value="RESPONSE REGULATORY DOMAIN-CONTAINING PROTEIN"/>
    <property type="match status" value="1"/>
</dbReference>
<dbReference type="Proteomes" id="UP001236369">
    <property type="component" value="Unassembled WGS sequence"/>
</dbReference>
<evidence type="ECO:0000313" key="7">
    <source>
        <dbReference type="Proteomes" id="UP001236369"/>
    </source>
</evidence>
<evidence type="ECO:0000256" key="1">
    <source>
        <dbReference type="ARBA" id="ARBA00022553"/>
    </source>
</evidence>
<dbReference type="InterPro" id="IPR050595">
    <property type="entry name" value="Bact_response_regulator"/>
</dbReference>
<dbReference type="Gene3D" id="3.40.50.2300">
    <property type="match status" value="2"/>
</dbReference>
<protein>
    <submittedName>
        <fullName evidence="6">DNA-binding NtrC family response regulator</fullName>
    </submittedName>
</protein>
<keyword evidence="6" id="KW-0238">DNA-binding</keyword>
<dbReference type="SMART" id="SM00448">
    <property type="entry name" value="REC"/>
    <property type="match status" value="2"/>
</dbReference>
<evidence type="ECO:0000256" key="4">
    <source>
        <dbReference type="PROSITE-ProRule" id="PRU00169"/>
    </source>
</evidence>
<dbReference type="InterPro" id="IPR011006">
    <property type="entry name" value="CheY-like_superfamily"/>
</dbReference>
<dbReference type="CDD" id="cd00156">
    <property type="entry name" value="REC"/>
    <property type="match status" value="1"/>
</dbReference>
<evidence type="ECO:0000313" key="6">
    <source>
        <dbReference type="EMBL" id="MDQ0445367.1"/>
    </source>
</evidence>
<keyword evidence="2" id="KW-0805">Transcription regulation</keyword>
<feature type="domain" description="Response regulatory" evidence="5">
    <location>
        <begin position="125"/>
        <end position="241"/>
    </location>
</feature>
<dbReference type="PANTHER" id="PTHR44591">
    <property type="entry name" value="STRESS RESPONSE REGULATOR PROTEIN 1"/>
    <property type="match status" value="1"/>
</dbReference>
<dbReference type="GO" id="GO:0003677">
    <property type="term" value="F:DNA binding"/>
    <property type="evidence" value="ECO:0007669"/>
    <property type="project" value="UniProtKB-KW"/>
</dbReference>
<dbReference type="EMBL" id="JAUSVV010000027">
    <property type="protein sequence ID" value="MDQ0445367.1"/>
    <property type="molecule type" value="Genomic_DNA"/>
</dbReference>
<feature type="domain" description="Response regulatory" evidence="5">
    <location>
        <begin position="2"/>
        <end position="118"/>
    </location>
</feature>
<dbReference type="Pfam" id="PF00072">
    <property type="entry name" value="Response_reg"/>
    <property type="match status" value="1"/>
</dbReference>
<reference evidence="6 7" key="1">
    <citation type="submission" date="2023-07" db="EMBL/GenBank/DDBJ databases">
        <title>Genomic Encyclopedia of Type Strains, Phase IV (KMG-IV): sequencing the most valuable type-strain genomes for metagenomic binning, comparative biology and taxonomic classification.</title>
        <authorList>
            <person name="Goeker M."/>
        </authorList>
    </citation>
    <scope>NUCLEOTIDE SEQUENCE [LARGE SCALE GENOMIC DNA]</scope>
    <source>
        <strain evidence="6 7">DSM 19562</strain>
    </source>
</reference>
<proteinExistence type="predicted"/>
<comment type="caution">
    <text evidence="6">The sequence shown here is derived from an EMBL/GenBank/DDBJ whole genome shotgun (WGS) entry which is preliminary data.</text>
</comment>
<evidence type="ECO:0000259" key="5">
    <source>
        <dbReference type="PROSITE" id="PS50110"/>
    </source>
</evidence>